<keyword evidence="2" id="KW-1185">Reference proteome</keyword>
<dbReference type="Proteomes" id="UP001642487">
    <property type="component" value="Chromosome 5"/>
</dbReference>
<evidence type="ECO:0000313" key="2">
    <source>
        <dbReference type="Proteomes" id="UP001642487"/>
    </source>
</evidence>
<accession>A0ABP0YNH8</accession>
<evidence type="ECO:0000313" key="1">
    <source>
        <dbReference type="EMBL" id="CAK9322048.1"/>
    </source>
</evidence>
<name>A0ABP0YNH8_9ROSI</name>
<protein>
    <submittedName>
        <fullName evidence="1">Uncharacterized protein</fullName>
    </submittedName>
</protein>
<gene>
    <name evidence="1" type="ORF">CITCOLO1_LOCUS14158</name>
</gene>
<feature type="non-terminal residue" evidence="1">
    <location>
        <position position="1"/>
    </location>
</feature>
<reference evidence="1 2" key="1">
    <citation type="submission" date="2024-03" db="EMBL/GenBank/DDBJ databases">
        <authorList>
            <person name="Gkanogiannis A."/>
            <person name="Becerra Lopez-Lavalle L."/>
        </authorList>
    </citation>
    <scope>NUCLEOTIDE SEQUENCE [LARGE SCALE GENOMIC DNA]</scope>
</reference>
<feature type="non-terminal residue" evidence="1">
    <location>
        <position position="83"/>
    </location>
</feature>
<sequence length="83" mass="8925">SVDIVPMEKNQLKSIDGPILEPNCGPENTLHVNAPYFKPILGGRFGTKYGAILVVISAYKEMICSVLGAKASAVYEGLKMAKK</sequence>
<organism evidence="1 2">
    <name type="scientific">Citrullus colocynthis</name>
    <name type="common">colocynth</name>
    <dbReference type="NCBI Taxonomy" id="252529"/>
    <lineage>
        <taxon>Eukaryota</taxon>
        <taxon>Viridiplantae</taxon>
        <taxon>Streptophyta</taxon>
        <taxon>Embryophyta</taxon>
        <taxon>Tracheophyta</taxon>
        <taxon>Spermatophyta</taxon>
        <taxon>Magnoliopsida</taxon>
        <taxon>eudicotyledons</taxon>
        <taxon>Gunneridae</taxon>
        <taxon>Pentapetalae</taxon>
        <taxon>rosids</taxon>
        <taxon>fabids</taxon>
        <taxon>Cucurbitales</taxon>
        <taxon>Cucurbitaceae</taxon>
        <taxon>Benincaseae</taxon>
        <taxon>Citrullus</taxon>
    </lineage>
</organism>
<proteinExistence type="predicted"/>
<dbReference type="EMBL" id="OZ021739">
    <property type="protein sequence ID" value="CAK9322048.1"/>
    <property type="molecule type" value="Genomic_DNA"/>
</dbReference>